<accession>A0A062VLA4</accession>
<dbReference type="PANTHER" id="PTHR43796:SF2">
    <property type="entry name" value="CARBOXYNORSPERMIDINE SYNTHASE"/>
    <property type="match status" value="1"/>
</dbReference>
<comment type="caution">
    <text evidence="3">The sequence shown here is derived from an EMBL/GenBank/DDBJ whole genome shotgun (WGS) entry which is preliminary data.</text>
</comment>
<dbReference type="EMBL" id="ARYM01000001">
    <property type="protein sequence ID" value="KDA00472.1"/>
    <property type="molecule type" value="Genomic_DNA"/>
</dbReference>
<dbReference type="AlphaFoldDB" id="A0A062VLA4"/>
<gene>
    <name evidence="3" type="ORF">HPO_00545</name>
</gene>
<name>A0A062VLA4_9PROT</name>
<dbReference type="OrthoDB" id="528778at2"/>
<dbReference type="SUPFAM" id="SSF51735">
    <property type="entry name" value="NAD(P)-binding Rossmann-fold domains"/>
    <property type="match status" value="1"/>
</dbReference>
<dbReference type="InterPro" id="IPR036291">
    <property type="entry name" value="NAD(P)-bd_dom_sf"/>
</dbReference>
<evidence type="ECO:0000313" key="4">
    <source>
        <dbReference type="Proteomes" id="UP000027100"/>
    </source>
</evidence>
<dbReference type="InterPro" id="IPR025311">
    <property type="entry name" value="DUF4166"/>
</dbReference>
<reference evidence="3 4" key="1">
    <citation type="journal article" date="2014" name="Antonie Van Leeuwenhoek">
        <title>Hyphomonas beringensis sp. nov. and Hyphomonas chukchiensis sp. nov., isolated from surface seawater of the Bering Sea and Chukchi Sea.</title>
        <authorList>
            <person name="Li C."/>
            <person name="Lai Q."/>
            <person name="Li G."/>
            <person name="Dong C."/>
            <person name="Wang J."/>
            <person name="Liao Y."/>
            <person name="Shao Z."/>
        </authorList>
    </citation>
    <scope>NUCLEOTIDE SEQUENCE [LARGE SCALE GENOMIC DNA]</scope>
    <source>
        <strain evidence="3 4">PS728</strain>
    </source>
</reference>
<dbReference type="eggNOG" id="COG1748">
    <property type="taxonomic scope" value="Bacteria"/>
</dbReference>
<evidence type="ECO:0000259" key="1">
    <source>
        <dbReference type="Pfam" id="PF03435"/>
    </source>
</evidence>
<dbReference type="InterPro" id="IPR005097">
    <property type="entry name" value="Sacchrp_dh_NADP-bd"/>
</dbReference>
<evidence type="ECO:0008006" key="5">
    <source>
        <dbReference type="Google" id="ProtNLM"/>
    </source>
</evidence>
<evidence type="ECO:0000313" key="3">
    <source>
        <dbReference type="EMBL" id="KDA00472.1"/>
    </source>
</evidence>
<dbReference type="Gene3D" id="3.40.50.720">
    <property type="entry name" value="NAD(P)-binding Rossmann-like Domain"/>
    <property type="match status" value="1"/>
</dbReference>
<dbReference type="Proteomes" id="UP000027100">
    <property type="component" value="Unassembled WGS sequence"/>
</dbReference>
<dbReference type="PANTHER" id="PTHR43796">
    <property type="entry name" value="CARBOXYNORSPERMIDINE SYNTHASE"/>
    <property type="match status" value="1"/>
</dbReference>
<dbReference type="Pfam" id="PF03435">
    <property type="entry name" value="Sacchrp_dh_NADP"/>
    <property type="match status" value="1"/>
</dbReference>
<proteinExistence type="predicted"/>
<dbReference type="Pfam" id="PF13761">
    <property type="entry name" value="DUF4166"/>
    <property type="match status" value="1"/>
</dbReference>
<evidence type="ECO:0000259" key="2">
    <source>
        <dbReference type="Pfam" id="PF13761"/>
    </source>
</evidence>
<keyword evidence="4" id="KW-1185">Reference proteome</keyword>
<dbReference type="PATRIC" id="fig|1280954.3.peg.114"/>
<dbReference type="RefSeq" id="WP_035593165.1">
    <property type="nucleotide sequence ID" value="NZ_ARYM01000001.1"/>
</dbReference>
<feature type="domain" description="Saccharopine dehydrogenase NADP binding" evidence="1">
    <location>
        <begin position="5"/>
        <end position="128"/>
    </location>
</feature>
<feature type="domain" description="DUF4166" evidence="2">
    <location>
        <begin position="389"/>
        <end position="549"/>
    </location>
</feature>
<organism evidence="3 4">
    <name type="scientific">Hyphomonas polymorpha PS728</name>
    <dbReference type="NCBI Taxonomy" id="1280954"/>
    <lineage>
        <taxon>Bacteria</taxon>
        <taxon>Pseudomonadati</taxon>
        <taxon>Pseudomonadota</taxon>
        <taxon>Alphaproteobacteria</taxon>
        <taxon>Hyphomonadales</taxon>
        <taxon>Hyphomonadaceae</taxon>
        <taxon>Hyphomonas</taxon>
    </lineage>
</organism>
<dbReference type="STRING" id="1280954.HPO_00545"/>
<sequence length="556" mass="58331">MNRRILIIGGYGVFGGRLARALVRAGYTDVVVAGRNLAAAEAFCREAGGTPAQLDTDTEDFSAQVAALAPAILIDAAGPWQAYGNAPYAIAQAAIACGAHYLDLSDDAAFTAGIATLDADAAARGLTVLSGVSSVPGLSSAAVEALAAGLSEIALIDTVILPGNRAPRGKSVIRSILSQTGKPLEQREGDQWKSVNGWGSIRSVTLETPGTAPLKGRWASPIGAPDLRLMPGRYGAASVRFSAGLDLKLMHGGLWALGQLVSLRLIRSLESWTGLLKWVAERLAAFGSDRGGMGVEVTGFTAQGTCERRSWTLIAEAGDGPDIPAVPARIMAGKILAGETLPGARACLGAFSLAEAEAALKTLRVTTAQTAAAQPMVFAAAMGDEFGALPVPLKTLHRVAHVHHWRGEADITRGGGLLSRMAGALAGFPPAGRAVPVLVTMQRTRTGETWTRQFGARKFRSHLRRATTDPAGMVRERFGVMEFAIPLTLEGARLAFPVHSGRVFGVPLPRFLLPVSETYESVTGDGACQFDVSIRLPMIGLVAHYRGWLKPALPTP</sequence>
<protein>
    <recommendedName>
        <fullName evidence="5">Saccharopine dehydrogenase</fullName>
    </recommendedName>
</protein>